<dbReference type="Pfam" id="PF08863">
    <property type="entry name" value="YolD"/>
    <property type="match status" value="1"/>
</dbReference>
<comment type="caution">
    <text evidence="1">The sequence shown here is derived from an EMBL/GenBank/DDBJ whole genome shotgun (WGS) entry which is preliminary data.</text>
</comment>
<protein>
    <submittedName>
        <fullName evidence="1">YolD-like family protein</fullName>
    </submittedName>
</protein>
<gene>
    <name evidence="1" type="ORF">BU085_04850</name>
</gene>
<evidence type="ECO:0000313" key="2">
    <source>
        <dbReference type="Proteomes" id="UP000240717"/>
    </source>
</evidence>
<dbReference type="PANTHER" id="PTHR40051">
    <property type="entry name" value="IG HYPOTHETICAL 15966"/>
    <property type="match status" value="1"/>
</dbReference>
<dbReference type="Proteomes" id="UP000240717">
    <property type="component" value="Unassembled WGS sequence"/>
</dbReference>
<proteinExistence type="predicted"/>
<dbReference type="RefSeq" id="WP_002452248.1">
    <property type="nucleotide sequence ID" value="NZ_CP054017.1"/>
</dbReference>
<accession>A0A2T4Q1K8</accession>
<reference evidence="1 2" key="1">
    <citation type="journal article" date="2016" name="Front. Microbiol.">
        <title>Comprehensive Phylogenetic Analysis of Bovine Non-aureus Staphylococci Species Based on Whole-Genome Sequencing.</title>
        <authorList>
            <person name="Naushad S."/>
            <person name="Barkema H.W."/>
            <person name="Luby C."/>
            <person name="Condas L.A."/>
            <person name="Nobrega D.B."/>
            <person name="Carson D.A."/>
            <person name="De Buck J."/>
        </authorList>
    </citation>
    <scope>NUCLEOTIDE SEQUENCE [LARGE SCALE GENOMIC DNA]</scope>
    <source>
        <strain evidence="1 2">SNUC 2993</strain>
    </source>
</reference>
<dbReference type="PANTHER" id="PTHR40051:SF1">
    <property type="entry name" value="YOLD-LIKE FAMILY PROTEIN"/>
    <property type="match status" value="1"/>
</dbReference>
<dbReference type="EMBL" id="PZEV01000011">
    <property type="protein sequence ID" value="PTI51598.1"/>
    <property type="molecule type" value="Genomic_DNA"/>
</dbReference>
<name>A0A2T4Q1K8_STAWA</name>
<dbReference type="InterPro" id="IPR014962">
    <property type="entry name" value="YolD"/>
</dbReference>
<sequence length="137" mass="16265">MLINTNVPDKYKYETDYRKIPREYLNPKIPQGRGNIKWRAFATLPEQFEILNKMIQDQSTVASPLLSDDALSQLDYIVNQKLEFNEICTVEYWHNGYIITYTGFILKFNVSENAFTFFNTSNNKYYTLYKEYISNII</sequence>
<evidence type="ECO:0000313" key="1">
    <source>
        <dbReference type="EMBL" id="PTI51598.1"/>
    </source>
</evidence>
<organism evidence="1 2">
    <name type="scientific">Staphylococcus warneri</name>
    <dbReference type="NCBI Taxonomy" id="1292"/>
    <lineage>
        <taxon>Bacteria</taxon>
        <taxon>Bacillati</taxon>
        <taxon>Bacillota</taxon>
        <taxon>Bacilli</taxon>
        <taxon>Bacillales</taxon>
        <taxon>Staphylococcaceae</taxon>
        <taxon>Staphylococcus</taxon>
    </lineage>
</organism>
<dbReference type="AlphaFoldDB" id="A0A2T4Q1K8"/>